<dbReference type="Pfam" id="PF13561">
    <property type="entry name" value="adh_short_C2"/>
    <property type="match status" value="1"/>
</dbReference>
<evidence type="ECO:0000313" key="5">
    <source>
        <dbReference type="EMBL" id="MBM3223845.1"/>
    </source>
</evidence>
<keyword evidence="3" id="KW-0560">Oxidoreductase</keyword>
<gene>
    <name evidence="5" type="ORF">FJZ47_08605</name>
</gene>
<dbReference type="PRINTS" id="PR00081">
    <property type="entry name" value="GDHRDH"/>
</dbReference>
<dbReference type="PRINTS" id="PR00080">
    <property type="entry name" value="SDRFAMILY"/>
</dbReference>
<evidence type="ECO:0000313" key="6">
    <source>
        <dbReference type="Proteomes" id="UP000712673"/>
    </source>
</evidence>
<feature type="domain" description="Ketoreductase" evidence="4">
    <location>
        <begin position="12"/>
        <end position="206"/>
    </location>
</feature>
<evidence type="ECO:0000256" key="1">
    <source>
        <dbReference type="ARBA" id="ARBA00006484"/>
    </source>
</evidence>
<dbReference type="GO" id="GO:0009062">
    <property type="term" value="P:fatty acid catabolic process"/>
    <property type="evidence" value="ECO:0007669"/>
    <property type="project" value="InterPro"/>
</dbReference>
<dbReference type="CDD" id="cd05369">
    <property type="entry name" value="TER_DECR_SDR_a"/>
    <property type="match status" value="1"/>
</dbReference>
<dbReference type="InterPro" id="IPR057326">
    <property type="entry name" value="KR_dom"/>
</dbReference>
<comment type="similarity">
    <text evidence="1">Belongs to the short-chain dehydrogenases/reductases (SDR) family.</text>
</comment>
<dbReference type="Proteomes" id="UP000712673">
    <property type="component" value="Unassembled WGS sequence"/>
</dbReference>
<dbReference type="SUPFAM" id="SSF51735">
    <property type="entry name" value="NAD(P)-binding Rossmann-fold domains"/>
    <property type="match status" value="1"/>
</dbReference>
<dbReference type="Gene3D" id="3.40.50.720">
    <property type="entry name" value="NAD(P)-binding Rossmann-like Domain"/>
    <property type="match status" value="1"/>
</dbReference>
<protein>
    <submittedName>
        <fullName evidence="5">SDR family oxidoreductase</fullName>
    </submittedName>
</protein>
<organism evidence="5 6">
    <name type="scientific">Tectimicrobiota bacterium</name>
    <dbReference type="NCBI Taxonomy" id="2528274"/>
    <lineage>
        <taxon>Bacteria</taxon>
        <taxon>Pseudomonadati</taxon>
        <taxon>Nitrospinota/Tectimicrobiota group</taxon>
        <taxon>Candidatus Tectimicrobiota</taxon>
    </lineage>
</organism>
<dbReference type="InterPro" id="IPR002347">
    <property type="entry name" value="SDR_fam"/>
</dbReference>
<evidence type="ECO:0000256" key="2">
    <source>
        <dbReference type="ARBA" id="ARBA00022857"/>
    </source>
</evidence>
<dbReference type="PANTHER" id="PTHR43296:SF2">
    <property type="entry name" value="PEROXISOMAL 2,4-DIENOYL-COA REDUCTASE [(3E)-ENOYL-COA-PRODUCING]"/>
    <property type="match status" value="1"/>
</dbReference>
<dbReference type="SMART" id="SM00822">
    <property type="entry name" value="PKS_KR"/>
    <property type="match status" value="1"/>
</dbReference>
<dbReference type="GO" id="GO:0008670">
    <property type="term" value="F:2,4-dienoyl-CoA reductase (NADPH) activity"/>
    <property type="evidence" value="ECO:0007669"/>
    <property type="project" value="InterPro"/>
</dbReference>
<comment type="caution">
    <text evidence="5">The sequence shown here is derived from an EMBL/GenBank/DDBJ whole genome shotgun (WGS) entry which is preliminary data.</text>
</comment>
<dbReference type="FunFam" id="3.40.50.720:FF:000084">
    <property type="entry name" value="Short-chain dehydrogenase reductase"/>
    <property type="match status" value="1"/>
</dbReference>
<reference evidence="5" key="1">
    <citation type="submission" date="2019-03" db="EMBL/GenBank/DDBJ databases">
        <title>Lake Tanganyika Metagenome-Assembled Genomes (MAGs).</title>
        <authorList>
            <person name="Tran P."/>
        </authorList>
    </citation>
    <scope>NUCLEOTIDE SEQUENCE</scope>
    <source>
        <strain evidence="5">K_DeepCast_65m_m2_066</strain>
    </source>
</reference>
<name>A0A938B3L1_UNCTE</name>
<dbReference type="EMBL" id="VGLS01000210">
    <property type="protein sequence ID" value="MBM3223845.1"/>
    <property type="molecule type" value="Genomic_DNA"/>
</dbReference>
<dbReference type="PANTHER" id="PTHR43296">
    <property type="entry name" value="PEROXISOMAL 2,4-DIENOYL-COA REDUCTASE"/>
    <property type="match status" value="1"/>
</dbReference>
<sequence length="260" mass="27452">MRIFADALLRDKVVLVTGGGTGIGRSIALSMASYGAHLVLASRNLDHLCAVANEATAQGVKALPVRTDVRHPEAIETMLHTAIDTFGRIDVLVNNAAGSFLSSARKLTPKGWQAVVDTTLHGTFYCCQTIGRQMIQQGGGKIINITATLHFKGAPGLIAPSAAKAGVEALTKTLALEWAKFHILVNAIAPGPIYTPGANANLWSNPDFHDHVKRGVPLGRFGTPEDIAHMAILLASPAGDYITGATMVVDGGEWLKKGME</sequence>
<dbReference type="AlphaFoldDB" id="A0A938B3L1"/>
<accession>A0A938B3L1</accession>
<evidence type="ECO:0000259" key="4">
    <source>
        <dbReference type="SMART" id="SM00822"/>
    </source>
</evidence>
<keyword evidence="2" id="KW-0521">NADP</keyword>
<dbReference type="InterPro" id="IPR036291">
    <property type="entry name" value="NAD(P)-bd_dom_sf"/>
</dbReference>
<evidence type="ECO:0000256" key="3">
    <source>
        <dbReference type="ARBA" id="ARBA00023002"/>
    </source>
</evidence>
<proteinExistence type="inferred from homology"/>
<dbReference type="InterPro" id="IPR045017">
    <property type="entry name" value="DECR2-like"/>
</dbReference>